<reference evidence="1" key="1">
    <citation type="submission" date="2018-03" db="EMBL/GenBank/DDBJ databases">
        <authorList>
            <person name="Guldener U."/>
        </authorList>
    </citation>
    <scope>NUCLEOTIDE SEQUENCE</scope>
</reference>
<comment type="caution">
    <text evidence="1">The sequence shown here is derived from an EMBL/GenBank/DDBJ whole genome shotgun (WGS) entry which is preliminary data.</text>
</comment>
<name>A0AAE8MSL0_9PEZI</name>
<evidence type="ECO:0000313" key="1">
    <source>
        <dbReference type="EMBL" id="SPN98825.1"/>
    </source>
</evidence>
<sequence length="157" mass="17983">MLKGVHRSLMPEGTLHLTLIDPMPVSSSLGPHMRTWIEKHLLLNLEKNFRCVNPSKLFPHWLAESHLRGQGSTISTAKFWAVPPGRSGARGTPDARSDDRSIMMELRGAVGRMLWTEAWGMYVGAQRWWWEEPECVKECLQLGTHWEYYLIEGVKEG</sequence>
<keyword evidence="2" id="KW-1185">Reference proteome</keyword>
<gene>
    <name evidence="1" type="ORF">DNG_01866</name>
</gene>
<protein>
    <submittedName>
        <fullName evidence="1">Uncharacterized protein</fullName>
    </submittedName>
</protein>
<proteinExistence type="predicted"/>
<dbReference type="AlphaFoldDB" id="A0AAE8MSL0"/>
<evidence type="ECO:0000313" key="2">
    <source>
        <dbReference type="Proteomes" id="UP001187682"/>
    </source>
</evidence>
<dbReference type="EMBL" id="ONZQ02000002">
    <property type="protein sequence ID" value="SPN98825.1"/>
    <property type="molecule type" value="Genomic_DNA"/>
</dbReference>
<dbReference type="Proteomes" id="UP001187682">
    <property type="component" value="Unassembled WGS sequence"/>
</dbReference>
<accession>A0AAE8MSL0</accession>
<organism evidence="1 2">
    <name type="scientific">Cephalotrichum gorgonifer</name>
    <dbReference type="NCBI Taxonomy" id="2041049"/>
    <lineage>
        <taxon>Eukaryota</taxon>
        <taxon>Fungi</taxon>
        <taxon>Dikarya</taxon>
        <taxon>Ascomycota</taxon>
        <taxon>Pezizomycotina</taxon>
        <taxon>Sordariomycetes</taxon>
        <taxon>Hypocreomycetidae</taxon>
        <taxon>Microascales</taxon>
        <taxon>Microascaceae</taxon>
        <taxon>Cephalotrichum</taxon>
    </lineage>
</organism>